<dbReference type="AlphaFoldDB" id="A0ABD1MPY3"/>
<comment type="caution">
    <text evidence="7">The sequence shown here is derived from an EMBL/GenBank/DDBJ whole genome shotgun (WGS) entry which is preliminary data.</text>
</comment>
<dbReference type="SMART" id="SM00738">
    <property type="entry name" value="NGN"/>
    <property type="match status" value="1"/>
</dbReference>
<gene>
    <name evidence="7" type="ORF">Fmac_012321</name>
</gene>
<reference evidence="7 8" key="1">
    <citation type="submission" date="2024-08" db="EMBL/GenBank/DDBJ databases">
        <title>Insights into the chromosomal genome structure of Flemingia macrophylla.</title>
        <authorList>
            <person name="Ding Y."/>
            <person name="Zhao Y."/>
            <person name="Bi W."/>
            <person name="Wu M."/>
            <person name="Zhao G."/>
            <person name="Gong Y."/>
            <person name="Li W."/>
            <person name="Zhang P."/>
        </authorList>
    </citation>
    <scope>NUCLEOTIDE SEQUENCE [LARGE SCALE GENOMIC DNA]</scope>
    <source>
        <strain evidence="7">DYQJB</strain>
        <tissue evidence="7">Leaf</tissue>
    </source>
</reference>
<evidence type="ECO:0000256" key="2">
    <source>
        <dbReference type="ARBA" id="ARBA00023015"/>
    </source>
</evidence>
<name>A0ABD1MPY3_9FABA</name>
<dbReference type="SUPFAM" id="SSF50104">
    <property type="entry name" value="Translation proteins SH3-like domain"/>
    <property type="match status" value="1"/>
</dbReference>
<dbReference type="Gene3D" id="3.30.70.940">
    <property type="entry name" value="NusG, N-terminal domain"/>
    <property type="match status" value="1"/>
</dbReference>
<dbReference type="InterPro" id="IPR008991">
    <property type="entry name" value="Translation_prot_SH3-like_sf"/>
</dbReference>
<dbReference type="InterPro" id="IPR043425">
    <property type="entry name" value="NusG-like"/>
</dbReference>
<accession>A0ABD1MPY3</accession>
<evidence type="ECO:0000313" key="7">
    <source>
        <dbReference type="EMBL" id="KAL2337875.1"/>
    </source>
</evidence>
<feature type="region of interest" description="Disordered" evidence="4">
    <location>
        <begin position="253"/>
        <end position="279"/>
    </location>
</feature>
<dbReference type="Proteomes" id="UP001603857">
    <property type="component" value="Unassembled WGS sequence"/>
</dbReference>
<evidence type="ECO:0000256" key="4">
    <source>
        <dbReference type="SAM" id="MobiDB-lite"/>
    </source>
</evidence>
<dbReference type="SUPFAM" id="SSF82679">
    <property type="entry name" value="N-utilization substance G protein NusG, N-terminal domain"/>
    <property type="match status" value="1"/>
</dbReference>
<dbReference type="InterPro" id="IPR036735">
    <property type="entry name" value="NGN_dom_sf"/>
</dbReference>
<dbReference type="InterPro" id="IPR005824">
    <property type="entry name" value="KOW"/>
</dbReference>
<keyword evidence="1" id="KW-0889">Transcription antitermination</keyword>
<evidence type="ECO:0000313" key="8">
    <source>
        <dbReference type="Proteomes" id="UP001603857"/>
    </source>
</evidence>
<dbReference type="Pfam" id="PF02357">
    <property type="entry name" value="NusG"/>
    <property type="match status" value="1"/>
</dbReference>
<evidence type="ECO:0000256" key="1">
    <source>
        <dbReference type="ARBA" id="ARBA00022814"/>
    </source>
</evidence>
<keyword evidence="2" id="KW-0805">Transcription regulation</keyword>
<feature type="compositionally biased region" description="Basic and acidic residues" evidence="4">
    <location>
        <begin position="59"/>
        <end position="72"/>
    </location>
</feature>
<dbReference type="Gene3D" id="2.30.30.30">
    <property type="match status" value="1"/>
</dbReference>
<proteinExistence type="predicted"/>
<keyword evidence="3" id="KW-0804">Transcription</keyword>
<feature type="domain" description="KOW" evidence="6">
    <location>
        <begin position="285"/>
        <end position="312"/>
    </location>
</feature>
<dbReference type="Pfam" id="PF00467">
    <property type="entry name" value="KOW"/>
    <property type="match status" value="1"/>
</dbReference>
<dbReference type="InterPro" id="IPR014722">
    <property type="entry name" value="Rib_uL2_dom2"/>
</dbReference>
<dbReference type="CDD" id="cd09890">
    <property type="entry name" value="NGN_plant"/>
    <property type="match status" value="1"/>
</dbReference>
<feature type="domain" description="NusG-like N-terminal" evidence="5">
    <location>
        <begin position="101"/>
        <end position="217"/>
    </location>
</feature>
<evidence type="ECO:0000259" key="5">
    <source>
        <dbReference type="SMART" id="SM00738"/>
    </source>
</evidence>
<protein>
    <submittedName>
        <fullName evidence="7">Uncharacterized protein</fullName>
    </submittedName>
</protein>
<evidence type="ECO:0000256" key="3">
    <source>
        <dbReference type="ARBA" id="ARBA00023163"/>
    </source>
</evidence>
<feature type="region of interest" description="Disordered" evidence="4">
    <location>
        <begin position="39"/>
        <end position="72"/>
    </location>
</feature>
<organism evidence="7 8">
    <name type="scientific">Flemingia macrophylla</name>
    <dbReference type="NCBI Taxonomy" id="520843"/>
    <lineage>
        <taxon>Eukaryota</taxon>
        <taxon>Viridiplantae</taxon>
        <taxon>Streptophyta</taxon>
        <taxon>Embryophyta</taxon>
        <taxon>Tracheophyta</taxon>
        <taxon>Spermatophyta</taxon>
        <taxon>Magnoliopsida</taxon>
        <taxon>eudicotyledons</taxon>
        <taxon>Gunneridae</taxon>
        <taxon>Pentapetalae</taxon>
        <taxon>rosids</taxon>
        <taxon>fabids</taxon>
        <taxon>Fabales</taxon>
        <taxon>Fabaceae</taxon>
        <taxon>Papilionoideae</taxon>
        <taxon>50 kb inversion clade</taxon>
        <taxon>NPAAA clade</taxon>
        <taxon>indigoferoid/millettioid clade</taxon>
        <taxon>Phaseoleae</taxon>
        <taxon>Flemingia</taxon>
    </lineage>
</organism>
<dbReference type="InterPro" id="IPR006645">
    <property type="entry name" value="NGN-like_dom"/>
</dbReference>
<dbReference type="SMART" id="SM00739">
    <property type="entry name" value="KOW"/>
    <property type="match status" value="1"/>
</dbReference>
<dbReference type="PANTHER" id="PTHR30265">
    <property type="entry name" value="RHO-INTERACTING TRANSCRIPTION TERMINATION FACTOR NUSG"/>
    <property type="match status" value="1"/>
</dbReference>
<feature type="compositionally biased region" description="Polar residues" evidence="4">
    <location>
        <begin position="266"/>
        <end position="277"/>
    </location>
</feature>
<dbReference type="PANTHER" id="PTHR30265:SF4">
    <property type="entry name" value="KOW MOTIF FAMILY PROTEIN, EXPRESSED"/>
    <property type="match status" value="1"/>
</dbReference>
<sequence length="341" mass="38549">MGGAFVFVAWNPPRFFNTLSLPSHSFCLHPNRPFTLSASASVESPEQLSARERRRARSERRERKSGTNWREEVEERLTVKPKKQKGSWMDELNLDNLAKLGPQWWVIRVSRVKGHHTAQLLARSLAKNYPDMEFKIYAPSVNIKRRLKNGSYSVKPKPLFPGCVFLRCVMNKELHDFVREYDGVGGFLGSKVGNTKRQINRPKPVSGEDMEAIFKRAKEEQEKTDQAFEEEEKNAALNSGIQNAELGLDGVLNAIDDPKPKRGSRKTSNQVTDTDTSSTRKDYKLLVPGSTVQVVSGTFSGFTGTLKKLNRKTKMATVHFTLFGKENIADLDVNEIALETY</sequence>
<dbReference type="EMBL" id="JBGMDY010000004">
    <property type="protein sequence ID" value="KAL2337875.1"/>
    <property type="molecule type" value="Genomic_DNA"/>
</dbReference>
<dbReference type="GO" id="GO:0031564">
    <property type="term" value="P:transcription antitermination"/>
    <property type="evidence" value="ECO:0007669"/>
    <property type="project" value="UniProtKB-KW"/>
</dbReference>
<evidence type="ECO:0000259" key="6">
    <source>
        <dbReference type="SMART" id="SM00739"/>
    </source>
</evidence>
<keyword evidence="8" id="KW-1185">Reference proteome</keyword>